<evidence type="ECO:0000256" key="3">
    <source>
        <dbReference type="PROSITE-ProRule" id="PRU00339"/>
    </source>
</evidence>
<reference evidence="6" key="1">
    <citation type="submission" date="2021-02" db="EMBL/GenBank/DDBJ databases">
        <authorList>
            <person name="Nowell W R."/>
        </authorList>
    </citation>
    <scope>NUCLEOTIDE SEQUENCE</scope>
</reference>
<dbReference type="Pfam" id="PF13374">
    <property type="entry name" value="TPR_10"/>
    <property type="match status" value="1"/>
</dbReference>
<dbReference type="Gene3D" id="1.25.40.10">
    <property type="entry name" value="Tetratricopeptide repeat domain"/>
    <property type="match status" value="6"/>
</dbReference>
<sequence length="1796" mass="206902">MELNKNDDIEISDDSPSETEAAATETIETHSSYSNKLITNTKNEKRNSTSKRRCTFNQNWLKDSKYAPFLKECRTNKHLAYCSVCKSNFSIANGGTYLINRHMEQDNHKRLAETQEKENSRSIRDFIVPSSALTKLTAAELSLVYHGVRHGYSYISQSCTFDLLKKIFGESYIGQNICCGKTKARELSVNVLVVEQPFESAEAIVKTIHHVLKKHNLDIEKLTSIGADNINTNYGRYHSVFSIMKLEILNLFKGNCFCHILSNSVKTSHHYLPVDVESYLSQLYSHFSSSSKRVAELKEYFEFVEEDYLRLLQHIKIRWLSLYNSIDRLLKVYDPLSSYFFENDKENEDRTTYPQIIINFFSSTVSKCTLHFLHQVLFDIQLKNLELQQYSTSFADLHRIITSLLKKLNDRLEQKYFGHHIRSILNSMSKDDQEKTISSFTQYLSNVIKYINKYYEEHSLLAETLSIFGIIEIDQIKFDQIERCVNILKLELDHDQLFEEMINLQTTFKKVTSYREPLYVQIQKHVGNNNFIFDDTEETHEEETLIHKTTTSNDEYNHPKIRPDQLWAYLISKTTPNCQEIIKLLSFVYSIPCSNAFTEGVFNHMKLAWTPSRNSMNVETVAAELQIRLNYITEKNYHSSITKLQRITNVIHTFTQSDQCIHCLTTINENNIALIVTVTLCEQLIPLVIDKSKLKSIYIFNQEKEKQINWTNKWEGKVKGIFYDIEQIFQAIKVNNSQTTSSNSISILLKNNTEMKDNESNKLDPSFMYAYLLTEILIDMDYDDNAKNTFAESCHLRYIDDKKELADIEEFDRDYESQIAIQWYTKDCFLYKTMNRALRTQDIKTIVEMGFFVRDLHKQITEMYKQQSNQQKPMTIYRGQVVSSDEFDKLRKSKGGLISFNYFLSTSTNIDISKQFARNSPENKLNPVLFEIYIDPNISSVPFASIDSISVFEDIQDEYLLVNLHLTDENDPALMKLTDHFRKEIGDGDCLERLEHLMLKMGEFTQAENILGKQLKSTRKETWHKQTHLNHQLGYVHSLKGDYEIALSYYEKALKIELVNLPENDSLLASTYNNMASTYYSIGNFSSALVYYIKALEIEQKSLPSDHPMLATTYNNIGSVHNSKGNYTEALELYQKTLNIRQKTLPENHPDMAIIYNNIGSVYNSLGDDQTALSSYEQTLEIQKKALHPKHIDLAISYGNIGTIYNSMGDHEKALEYHTKSFEIRDKSLPPNHPDIALSYNNIGSVYNSQGDYMNALSYFQKALEICDTSHARNHIGFATTYDNIGSVYKSIGNKSAAQSNYQKAFDIRLHSLGENHSDMAISYNNLGTIYSSMGDKLKAFDCYQKALEIQQKSLSENHPNIAQTYNNIGLLYNSMEEYSKALSSYEKALSIQQNSKSIKEQSIAITYYNVGSTYYCMKNYPIAISFFEKALTIQQKIPSMNYQDLANTYNNIGLTYYEMNDYEKAISFYAEACTICEKHLANEESLLITTYNNIAVAYNTMNDKSKALLFYVKTLKLREKNSTTNDLSLTNIYSNIGSIYDLVGNYLDAINYYQKAMAIEENASPKNDLLLSNTYSNIAVAYKQLEDNENALKFYQKALSIRENIQTTDNSDLAIIYNSMAFIYQKMKNYSAAVTFYQKAIAIDEKTFSSDDAKLATIYNNLAVAYHSMKDEINALSFYEKVLPIRERILSANDPSLGSTYSSIASIYSSKGMKSDAVKFYEKSLKIHETLPSPNHSLIHTMHLNTAVMYEDLNNHDAAVTHAERSLNNARLAFNPDDIKIKHIQDYVDMLHKTS</sequence>
<feature type="repeat" description="TPR" evidence="3">
    <location>
        <begin position="1363"/>
        <end position="1396"/>
    </location>
</feature>
<protein>
    <submittedName>
        <fullName evidence="6">Uncharacterized protein</fullName>
    </submittedName>
</protein>
<gene>
    <name evidence="6" type="ORF">JXQ802_LOCUS19858</name>
    <name evidence="5" type="ORF">PYM288_LOCUS15205</name>
</gene>
<feature type="repeat" description="TPR" evidence="3">
    <location>
        <begin position="1111"/>
        <end position="1144"/>
    </location>
</feature>
<proteinExistence type="predicted"/>
<evidence type="ECO:0000256" key="2">
    <source>
        <dbReference type="ARBA" id="ARBA00022803"/>
    </source>
</evidence>
<keyword evidence="1" id="KW-0677">Repeat</keyword>
<dbReference type="EMBL" id="CAJNOL010000555">
    <property type="protein sequence ID" value="CAF1114246.1"/>
    <property type="molecule type" value="Genomic_DNA"/>
</dbReference>
<keyword evidence="7" id="KW-1185">Reference proteome</keyword>
<accession>A0A814Q439</accession>
<dbReference type="SUPFAM" id="SSF53098">
    <property type="entry name" value="Ribonuclease H-like"/>
    <property type="match status" value="1"/>
</dbReference>
<evidence type="ECO:0000256" key="4">
    <source>
        <dbReference type="SAM" id="MobiDB-lite"/>
    </source>
</evidence>
<dbReference type="PROSITE" id="PS50005">
    <property type="entry name" value="TPR"/>
    <property type="match status" value="15"/>
</dbReference>
<evidence type="ECO:0000313" key="6">
    <source>
        <dbReference type="EMBL" id="CAF1114246.1"/>
    </source>
</evidence>
<dbReference type="SUPFAM" id="SSF48452">
    <property type="entry name" value="TPR-like"/>
    <property type="match status" value="4"/>
</dbReference>
<feature type="region of interest" description="Disordered" evidence="4">
    <location>
        <begin position="1"/>
        <end position="50"/>
    </location>
</feature>
<feature type="repeat" description="TPR" evidence="3">
    <location>
        <begin position="1615"/>
        <end position="1648"/>
    </location>
</feature>
<feature type="repeat" description="TPR" evidence="3">
    <location>
        <begin position="1489"/>
        <end position="1522"/>
    </location>
</feature>
<feature type="repeat" description="TPR" evidence="3">
    <location>
        <begin position="1027"/>
        <end position="1060"/>
    </location>
</feature>
<dbReference type="SUPFAM" id="SSF56399">
    <property type="entry name" value="ADP-ribosylation"/>
    <property type="match status" value="1"/>
</dbReference>
<dbReference type="Pfam" id="PF13424">
    <property type="entry name" value="TPR_12"/>
    <property type="match status" value="7"/>
</dbReference>
<feature type="compositionally biased region" description="Polar residues" evidence="4">
    <location>
        <begin position="30"/>
        <end position="41"/>
    </location>
</feature>
<feature type="repeat" description="TPR" evidence="3">
    <location>
        <begin position="1405"/>
        <end position="1438"/>
    </location>
</feature>
<dbReference type="EMBL" id="CAJNOH010000358">
    <property type="protein sequence ID" value="CAF1012953.1"/>
    <property type="molecule type" value="Genomic_DNA"/>
</dbReference>
<dbReference type="PROSITE" id="PS50293">
    <property type="entry name" value="TPR_REGION"/>
    <property type="match status" value="5"/>
</dbReference>
<dbReference type="PANTHER" id="PTHR45641">
    <property type="entry name" value="TETRATRICOPEPTIDE REPEAT PROTEIN (AFU_ORTHOLOGUE AFUA_6G03870)"/>
    <property type="match status" value="1"/>
</dbReference>
<dbReference type="Pfam" id="PF13181">
    <property type="entry name" value="TPR_8"/>
    <property type="match status" value="2"/>
</dbReference>
<dbReference type="InterPro" id="IPR011990">
    <property type="entry name" value="TPR-like_helical_dom_sf"/>
</dbReference>
<feature type="repeat" description="TPR" evidence="3">
    <location>
        <begin position="1153"/>
        <end position="1186"/>
    </location>
</feature>
<feature type="repeat" description="TPR" evidence="3">
    <location>
        <begin position="1573"/>
        <end position="1606"/>
    </location>
</feature>
<dbReference type="Gene3D" id="3.90.176.10">
    <property type="entry name" value="Toxin ADP-ribosyltransferase, Chain A, domain 1"/>
    <property type="match status" value="1"/>
</dbReference>
<feature type="repeat" description="TPR" evidence="3">
    <location>
        <begin position="1195"/>
        <end position="1228"/>
    </location>
</feature>
<feature type="repeat" description="TPR" evidence="3">
    <location>
        <begin position="1279"/>
        <end position="1312"/>
    </location>
</feature>
<feature type="repeat" description="TPR" evidence="3">
    <location>
        <begin position="1069"/>
        <end position="1102"/>
    </location>
</feature>
<dbReference type="SMART" id="SM00028">
    <property type="entry name" value="TPR"/>
    <property type="match status" value="18"/>
</dbReference>
<dbReference type="PANTHER" id="PTHR45641:SF19">
    <property type="entry name" value="NEPHROCYSTIN-3"/>
    <property type="match status" value="1"/>
</dbReference>
<dbReference type="Proteomes" id="UP000663870">
    <property type="component" value="Unassembled WGS sequence"/>
</dbReference>
<organism evidence="6 7">
    <name type="scientific">Rotaria sordida</name>
    <dbReference type="NCBI Taxonomy" id="392033"/>
    <lineage>
        <taxon>Eukaryota</taxon>
        <taxon>Metazoa</taxon>
        <taxon>Spiralia</taxon>
        <taxon>Gnathifera</taxon>
        <taxon>Rotifera</taxon>
        <taxon>Eurotatoria</taxon>
        <taxon>Bdelloidea</taxon>
        <taxon>Philodinida</taxon>
        <taxon>Philodinidae</taxon>
        <taxon>Rotaria</taxon>
    </lineage>
</organism>
<feature type="repeat" description="TPR" evidence="3">
    <location>
        <begin position="1237"/>
        <end position="1270"/>
    </location>
</feature>
<feature type="repeat" description="TPR" evidence="3">
    <location>
        <begin position="1321"/>
        <end position="1354"/>
    </location>
</feature>
<dbReference type="InterPro" id="IPR012337">
    <property type="entry name" value="RNaseH-like_sf"/>
</dbReference>
<name>A0A814Q439_9BILA</name>
<evidence type="ECO:0000313" key="5">
    <source>
        <dbReference type="EMBL" id="CAF1012953.1"/>
    </source>
</evidence>
<comment type="caution">
    <text evidence="6">The sequence shown here is derived from an EMBL/GenBank/DDBJ whole genome shotgun (WGS) entry which is preliminary data.</text>
</comment>
<evidence type="ECO:0000313" key="7">
    <source>
        <dbReference type="Proteomes" id="UP000663870"/>
    </source>
</evidence>
<evidence type="ECO:0000256" key="1">
    <source>
        <dbReference type="ARBA" id="ARBA00022737"/>
    </source>
</evidence>
<keyword evidence="2 3" id="KW-0802">TPR repeat</keyword>
<feature type="repeat" description="TPR" evidence="3">
    <location>
        <begin position="1531"/>
        <end position="1564"/>
    </location>
</feature>
<dbReference type="InterPro" id="IPR019734">
    <property type="entry name" value="TPR_rpt"/>
</dbReference>
<feature type="repeat" description="TPR" evidence="3">
    <location>
        <begin position="1447"/>
        <end position="1480"/>
    </location>
</feature>
<dbReference type="Proteomes" id="UP000663854">
    <property type="component" value="Unassembled WGS sequence"/>
</dbReference>